<proteinExistence type="predicted"/>
<dbReference type="AlphaFoldDB" id="A0A6L9U4W3"/>
<keyword evidence="1" id="KW-0472">Membrane</keyword>
<keyword evidence="1" id="KW-0812">Transmembrane</keyword>
<dbReference type="RefSeq" id="WP_163987469.1">
    <property type="nucleotide sequence ID" value="NZ_WUEY01000006.1"/>
</dbReference>
<reference evidence="2 3" key="1">
    <citation type="submission" date="2019-12" db="EMBL/GenBank/DDBJ databases">
        <title>Rhizobium genotypes associated with high levels of biological nitrogen fixation by grain legumes in a temperate-maritime cropping system.</title>
        <authorList>
            <person name="Maluk M."/>
            <person name="Francesc Ferrando Molina F."/>
            <person name="Lopez Del Egido L."/>
            <person name="Lafos M."/>
            <person name="Langarica-Fuentes A."/>
            <person name="Gebre Yohannes G."/>
            <person name="Young M.W."/>
            <person name="Martin P."/>
            <person name="Gantlett R."/>
            <person name="Kenicer G."/>
            <person name="Hawes C."/>
            <person name="Begg G.S."/>
            <person name="Quilliam R.S."/>
            <person name="Squire G.R."/>
            <person name="Poole P.S."/>
            <person name="Young P.W."/>
            <person name="Iannetta P.M."/>
            <person name="James E.K."/>
        </authorList>
    </citation>
    <scope>NUCLEOTIDE SEQUENCE [LARGE SCALE GENOMIC DNA]</scope>
    <source>
        <strain evidence="2 3">JHI1118</strain>
    </source>
</reference>
<accession>A0A6L9U4W3</accession>
<organism evidence="2 3">
    <name type="scientific">Rhizobium lusitanum</name>
    <dbReference type="NCBI Taxonomy" id="293958"/>
    <lineage>
        <taxon>Bacteria</taxon>
        <taxon>Pseudomonadati</taxon>
        <taxon>Pseudomonadota</taxon>
        <taxon>Alphaproteobacteria</taxon>
        <taxon>Hyphomicrobiales</taxon>
        <taxon>Rhizobiaceae</taxon>
        <taxon>Rhizobium/Agrobacterium group</taxon>
        <taxon>Rhizobium</taxon>
    </lineage>
</organism>
<keyword evidence="1" id="KW-1133">Transmembrane helix</keyword>
<evidence type="ECO:0000256" key="1">
    <source>
        <dbReference type="SAM" id="Phobius"/>
    </source>
</evidence>
<name>A0A6L9U4W3_9HYPH</name>
<comment type="caution">
    <text evidence="2">The sequence shown here is derived from an EMBL/GenBank/DDBJ whole genome shotgun (WGS) entry which is preliminary data.</text>
</comment>
<dbReference type="Proteomes" id="UP000483035">
    <property type="component" value="Unassembled WGS sequence"/>
</dbReference>
<gene>
    <name evidence="2" type="ORF">GR212_15500</name>
</gene>
<dbReference type="EMBL" id="WUEY01000006">
    <property type="protein sequence ID" value="NEI70985.1"/>
    <property type="molecule type" value="Genomic_DNA"/>
</dbReference>
<sequence length="45" mass="5109">MATTDWTCFYIGFFLGFFAASLLTVALLVWAHVKALADRDRQGHF</sequence>
<evidence type="ECO:0000313" key="3">
    <source>
        <dbReference type="Proteomes" id="UP000483035"/>
    </source>
</evidence>
<protein>
    <submittedName>
        <fullName evidence="2">Uncharacterized protein</fullName>
    </submittedName>
</protein>
<feature type="transmembrane region" description="Helical" evidence="1">
    <location>
        <begin position="12"/>
        <end position="33"/>
    </location>
</feature>
<evidence type="ECO:0000313" key="2">
    <source>
        <dbReference type="EMBL" id="NEI70985.1"/>
    </source>
</evidence>